<evidence type="ECO:0000313" key="1">
    <source>
        <dbReference type="EMBL" id="SVE18164.1"/>
    </source>
</evidence>
<feature type="non-terminal residue" evidence="1">
    <location>
        <position position="223"/>
    </location>
</feature>
<dbReference type="EMBL" id="UINC01199640">
    <property type="protein sequence ID" value="SVE18164.1"/>
    <property type="molecule type" value="Genomic_DNA"/>
</dbReference>
<proteinExistence type="predicted"/>
<dbReference type="AlphaFoldDB" id="A0A383BE75"/>
<gene>
    <name evidence="1" type="ORF">METZ01_LOCUS471018</name>
</gene>
<organism evidence="1">
    <name type="scientific">marine metagenome</name>
    <dbReference type="NCBI Taxonomy" id="408172"/>
    <lineage>
        <taxon>unclassified sequences</taxon>
        <taxon>metagenomes</taxon>
        <taxon>ecological metagenomes</taxon>
    </lineage>
</organism>
<sequence length="223" mass="24703">MKERKFRLVAVTLGIAGVLLLTVSIGLYALGLYSSSQLDNLNVTSNIPVSTPVIPIVVPNTPIARELNADQKIKPILTSSKKYIDDTEAKATPLAKNLDQKTQFQKLGSMAITAKSDPLLKTETNPHLTDKNIDNLLSGYSSDNFVSEMHPRDWADPRWSESDKQIVTPLDFPPHGKINQMLPEDFLGKAITIRIPAIKVDSSIKQLEIIEKNGIDQYETPKN</sequence>
<protein>
    <submittedName>
        <fullName evidence="1">Uncharacterized protein</fullName>
    </submittedName>
</protein>
<reference evidence="1" key="1">
    <citation type="submission" date="2018-05" db="EMBL/GenBank/DDBJ databases">
        <authorList>
            <person name="Lanie J.A."/>
            <person name="Ng W.-L."/>
            <person name="Kazmierczak K.M."/>
            <person name="Andrzejewski T.M."/>
            <person name="Davidsen T.M."/>
            <person name="Wayne K.J."/>
            <person name="Tettelin H."/>
            <person name="Glass J.I."/>
            <person name="Rusch D."/>
            <person name="Podicherti R."/>
            <person name="Tsui H.-C.T."/>
            <person name="Winkler M.E."/>
        </authorList>
    </citation>
    <scope>NUCLEOTIDE SEQUENCE</scope>
</reference>
<name>A0A383BE75_9ZZZZ</name>
<accession>A0A383BE75</accession>